<proteinExistence type="predicted"/>
<evidence type="ECO:0000256" key="2">
    <source>
        <dbReference type="ARBA" id="ARBA00022827"/>
    </source>
</evidence>
<organism evidence="5 6">
    <name type="scientific">Enterocloster clostridioformis</name>
    <dbReference type="NCBI Taxonomy" id="1531"/>
    <lineage>
        <taxon>Bacteria</taxon>
        <taxon>Bacillati</taxon>
        <taxon>Bacillota</taxon>
        <taxon>Clostridia</taxon>
        <taxon>Lachnospirales</taxon>
        <taxon>Lachnospiraceae</taxon>
        <taxon>Enterocloster</taxon>
    </lineage>
</organism>
<evidence type="ECO:0000256" key="3">
    <source>
        <dbReference type="ARBA" id="ARBA00023002"/>
    </source>
</evidence>
<evidence type="ECO:0000313" key="6">
    <source>
        <dbReference type="Proteomes" id="UP000315200"/>
    </source>
</evidence>
<dbReference type="GO" id="GO:0071949">
    <property type="term" value="F:FAD binding"/>
    <property type="evidence" value="ECO:0007669"/>
    <property type="project" value="InterPro"/>
</dbReference>
<dbReference type="Gene3D" id="3.30.465.10">
    <property type="match status" value="1"/>
</dbReference>
<dbReference type="AlphaFoldDB" id="A0A1I2WPG2"/>
<gene>
    <name evidence="5" type="ORF">Ccl03g_41990</name>
</gene>
<dbReference type="PANTHER" id="PTHR11748">
    <property type="entry name" value="D-LACTATE DEHYDROGENASE"/>
    <property type="match status" value="1"/>
</dbReference>
<keyword evidence="2" id="KW-0274">FAD</keyword>
<dbReference type="InterPro" id="IPR016166">
    <property type="entry name" value="FAD-bd_PCMH"/>
</dbReference>
<dbReference type="InterPro" id="IPR016164">
    <property type="entry name" value="FAD-linked_Oxase-like_C"/>
</dbReference>
<dbReference type="RefSeq" id="WP_074926065.1">
    <property type="nucleotide sequence ID" value="NZ_BJLB01000001.1"/>
</dbReference>
<dbReference type="Pfam" id="PF01565">
    <property type="entry name" value="FAD_binding_4"/>
    <property type="match status" value="1"/>
</dbReference>
<dbReference type="PROSITE" id="PS51387">
    <property type="entry name" value="FAD_PCMH"/>
    <property type="match status" value="1"/>
</dbReference>
<keyword evidence="1" id="KW-0285">Flavoprotein</keyword>
<name>A0A1I2WPG2_9FIRM</name>
<sequence>MVKQKTWMEELKKALPQDTVYQNTSLSYIYSCAPSGQRIGEVDTVVIPSTVEQVQKVVELAKTHQVPIVPVGGCLSLSDLTVPVHGGIVMDLRKMDRILSVDPYTRTAVIEAGVTVGQMIGYLKHNYPELRFSIPDAPPSATVCGNMILFGSGHLSRYGAHSDMMLGVEVVTCDAALLSIRMGDDGEDEKGPDWSGLFRYWFGRTGIVTKLRIKLYPRRPYRSFLIFKVENSSSLDRIIAKVTSCGLIEDVLLFSMTQKESHLPLTLLQIFLNAEDEEDFNCKKEVFIDLFSDWNERGNGVWLVAPDILPQRFLKNELMEPKYGIEDSVDAKKGGGCIYLGGNMPLDSVPEFFRSGLDISRKYGFSGPLYTIRNVGIGHSVIVNVMYPFNRADPKSRELSYQAMAEAVQVIEELGGIEWKPDIYAQRRQLAAMDNRTRDMILGVTEVMDPDEIFNKGNWCWKEGDNGKTE</sequence>
<evidence type="ECO:0000313" key="5">
    <source>
        <dbReference type="EMBL" id="GEA38486.1"/>
    </source>
</evidence>
<reference evidence="5 6" key="1">
    <citation type="submission" date="2019-06" db="EMBL/GenBank/DDBJ databases">
        <title>Draft genome sequence of [Clostridium] clostridioforme NBRC 113352.</title>
        <authorList>
            <person name="Miura T."/>
            <person name="Furukawa M."/>
            <person name="Shimamura M."/>
            <person name="Ohyama Y."/>
            <person name="Yamazoe A."/>
            <person name="Kawasaki H."/>
        </authorList>
    </citation>
    <scope>NUCLEOTIDE SEQUENCE [LARGE SCALE GENOMIC DNA]</scope>
    <source>
        <strain evidence="5 6">NBRC 113352</strain>
    </source>
</reference>
<protein>
    <recommendedName>
        <fullName evidence="4">FAD-binding PCMH-type domain-containing protein</fullName>
    </recommendedName>
</protein>
<keyword evidence="3" id="KW-0560">Oxidoreductase</keyword>
<comment type="caution">
    <text evidence="5">The sequence shown here is derived from an EMBL/GenBank/DDBJ whole genome shotgun (WGS) entry which is preliminary data.</text>
</comment>
<dbReference type="InterPro" id="IPR016169">
    <property type="entry name" value="FAD-bd_PCMH_sub2"/>
</dbReference>
<dbReference type="EMBL" id="BJLB01000001">
    <property type="protein sequence ID" value="GEA38486.1"/>
    <property type="molecule type" value="Genomic_DNA"/>
</dbReference>
<dbReference type="SUPFAM" id="SSF56176">
    <property type="entry name" value="FAD-binding/transporter-associated domain-like"/>
    <property type="match status" value="1"/>
</dbReference>
<dbReference type="Proteomes" id="UP000315200">
    <property type="component" value="Unassembled WGS sequence"/>
</dbReference>
<evidence type="ECO:0000256" key="1">
    <source>
        <dbReference type="ARBA" id="ARBA00022630"/>
    </source>
</evidence>
<dbReference type="InterPro" id="IPR006094">
    <property type="entry name" value="Oxid_FAD_bind_N"/>
</dbReference>
<evidence type="ECO:0000259" key="4">
    <source>
        <dbReference type="PROSITE" id="PS51387"/>
    </source>
</evidence>
<dbReference type="GO" id="GO:0016491">
    <property type="term" value="F:oxidoreductase activity"/>
    <property type="evidence" value="ECO:0007669"/>
    <property type="project" value="UniProtKB-KW"/>
</dbReference>
<dbReference type="InterPro" id="IPR036318">
    <property type="entry name" value="FAD-bd_PCMH-like_sf"/>
</dbReference>
<feature type="domain" description="FAD-binding PCMH-type" evidence="4">
    <location>
        <begin position="38"/>
        <end position="218"/>
    </location>
</feature>
<accession>A0A1I2WPG2</accession>
<dbReference type="SUPFAM" id="SSF55103">
    <property type="entry name" value="FAD-linked oxidases, C-terminal domain"/>
    <property type="match status" value="1"/>
</dbReference>